<sequence>MKIGGGGVGGARSTAGGAARARAPARREPYGLTMCIANQGPVREVQRAFRDCVYNAHVLTLASERTKKEIDTPPGRETLANKRYFFFPPPARRRLGAGREGALRTPSASSAKRGSQQIDNARPTSLGACSLGRRGCRPSCRRDEYAKCGARAPRLHYATNDIESLLVLGPRASCTRLLSRSFARVAGRGRCGDRGLFILCVSRPISGSCRKHNCNKQPVSCAVPTTPVRTATWPRADGTDSLCISKMYLVRAI</sequence>
<dbReference type="AlphaFoldDB" id="A0A4C1ZIJ5"/>
<evidence type="ECO:0000313" key="3">
    <source>
        <dbReference type="Proteomes" id="UP000299102"/>
    </source>
</evidence>
<organism evidence="2 3">
    <name type="scientific">Eumeta variegata</name>
    <name type="common">Bagworm moth</name>
    <name type="synonym">Eumeta japonica</name>
    <dbReference type="NCBI Taxonomy" id="151549"/>
    <lineage>
        <taxon>Eukaryota</taxon>
        <taxon>Metazoa</taxon>
        <taxon>Ecdysozoa</taxon>
        <taxon>Arthropoda</taxon>
        <taxon>Hexapoda</taxon>
        <taxon>Insecta</taxon>
        <taxon>Pterygota</taxon>
        <taxon>Neoptera</taxon>
        <taxon>Endopterygota</taxon>
        <taxon>Lepidoptera</taxon>
        <taxon>Glossata</taxon>
        <taxon>Ditrysia</taxon>
        <taxon>Tineoidea</taxon>
        <taxon>Psychidae</taxon>
        <taxon>Oiketicinae</taxon>
        <taxon>Eumeta</taxon>
    </lineage>
</organism>
<name>A0A4C1ZIJ5_EUMVA</name>
<protein>
    <submittedName>
        <fullName evidence="2">Uncharacterized protein</fullName>
    </submittedName>
</protein>
<feature type="compositionally biased region" description="Low complexity" evidence="1">
    <location>
        <begin position="11"/>
        <end position="22"/>
    </location>
</feature>
<evidence type="ECO:0000313" key="2">
    <source>
        <dbReference type="EMBL" id="GBP86973.1"/>
    </source>
</evidence>
<proteinExistence type="predicted"/>
<dbReference type="Proteomes" id="UP000299102">
    <property type="component" value="Unassembled WGS sequence"/>
</dbReference>
<reference evidence="2 3" key="1">
    <citation type="journal article" date="2019" name="Commun. Biol.">
        <title>The bagworm genome reveals a unique fibroin gene that provides high tensile strength.</title>
        <authorList>
            <person name="Kono N."/>
            <person name="Nakamura H."/>
            <person name="Ohtoshi R."/>
            <person name="Tomita M."/>
            <person name="Numata K."/>
            <person name="Arakawa K."/>
        </authorList>
    </citation>
    <scope>NUCLEOTIDE SEQUENCE [LARGE SCALE GENOMIC DNA]</scope>
</reference>
<evidence type="ECO:0000256" key="1">
    <source>
        <dbReference type="SAM" id="MobiDB-lite"/>
    </source>
</evidence>
<dbReference type="EMBL" id="BGZK01001827">
    <property type="protein sequence ID" value="GBP86973.1"/>
    <property type="molecule type" value="Genomic_DNA"/>
</dbReference>
<keyword evidence="3" id="KW-1185">Reference proteome</keyword>
<feature type="region of interest" description="Disordered" evidence="1">
    <location>
        <begin position="95"/>
        <end position="121"/>
    </location>
</feature>
<accession>A0A4C1ZIJ5</accession>
<feature type="region of interest" description="Disordered" evidence="1">
    <location>
        <begin position="1"/>
        <end position="24"/>
    </location>
</feature>
<feature type="compositionally biased region" description="Polar residues" evidence="1">
    <location>
        <begin position="106"/>
        <end position="121"/>
    </location>
</feature>
<comment type="caution">
    <text evidence="2">The sequence shown here is derived from an EMBL/GenBank/DDBJ whole genome shotgun (WGS) entry which is preliminary data.</text>
</comment>
<gene>
    <name evidence="2" type="ORF">EVAR_64102_1</name>
</gene>
<feature type="compositionally biased region" description="Gly residues" evidence="1">
    <location>
        <begin position="1"/>
        <end position="10"/>
    </location>
</feature>